<keyword evidence="3" id="KW-1185">Reference proteome</keyword>
<proteinExistence type="predicted"/>
<dbReference type="Proteomes" id="UP000274756">
    <property type="component" value="Unassembled WGS sequence"/>
</dbReference>
<reference evidence="4" key="1">
    <citation type="submission" date="2017-02" db="UniProtKB">
        <authorList>
            <consortium name="WormBaseParasite"/>
        </authorList>
    </citation>
    <scope>IDENTIFICATION</scope>
</reference>
<dbReference type="STRING" id="318479.A0A0N4U9A5"/>
<evidence type="ECO:0000313" key="2">
    <source>
        <dbReference type="Proteomes" id="UP000038040"/>
    </source>
</evidence>
<evidence type="ECO:0000313" key="3">
    <source>
        <dbReference type="Proteomes" id="UP000274756"/>
    </source>
</evidence>
<reference evidence="1 3" key="2">
    <citation type="submission" date="2018-11" db="EMBL/GenBank/DDBJ databases">
        <authorList>
            <consortium name="Pathogen Informatics"/>
        </authorList>
    </citation>
    <scope>NUCLEOTIDE SEQUENCE [LARGE SCALE GENOMIC DNA]</scope>
</reference>
<dbReference type="WBParaSite" id="DME_0000365501-mRNA-1">
    <property type="protein sequence ID" value="DME_0000365501-mRNA-1"/>
    <property type="gene ID" value="DME_0000365501"/>
</dbReference>
<dbReference type="EMBL" id="UYYG01001162">
    <property type="protein sequence ID" value="VDN57687.1"/>
    <property type="molecule type" value="Genomic_DNA"/>
</dbReference>
<accession>A0A0N4U9A5</accession>
<dbReference type="OrthoDB" id="5873802at2759"/>
<evidence type="ECO:0000313" key="1">
    <source>
        <dbReference type="EMBL" id="VDN57687.1"/>
    </source>
</evidence>
<evidence type="ECO:0000313" key="4">
    <source>
        <dbReference type="WBParaSite" id="DME_0000365501-mRNA-1"/>
    </source>
</evidence>
<sequence length="353" mass="40356">MPTIWLKYIQTITATKKREGEEKAYEYVTEGEHGLFRIIHERKEALITLMRYKDDAEQKLEHSCNPTVKNCQNLSTFTDTKLNKLGQRPRYSLGETALSMLRSNPKLSSDALRSNQHSSQLTISIRKPSIFYTEDHWDSECNVYPTVNSRRNRIKLLKNCPVCFKDSHNYSNNTTKETLLLCKEVKVFNPTQLQRQKKALALFDIEVVASIEVIRIRQTNYGNNSIWNEESNSLPHGFYATEGANNGKRCYSVCNVQELSSGYILVQSKVGLMIAGSGDVSKLCQNDISLQNLVCTAKDNINSELEKFWRLESIGIQESSNDNDDEETLKCFQRTKIHEKGWSLSCVLALEGF</sequence>
<name>A0A0N4U9A5_DRAME</name>
<protein>
    <submittedName>
        <fullName evidence="1 4">Uncharacterized protein</fullName>
    </submittedName>
</protein>
<dbReference type="AlphaFoldDB" id="A0A0N4U9A5"/>
<organism evidence="2 4">
    <name type="scientific">Dracunculus medinensis</name>
    <name type="common">Guinea worm</name>
    <dbReference type="NCBI Taxonomy" id="318479"/>
    <lineage>
        <taxon>Eukaryota</taxon>
        <taxon>Metazoa</taxon>
        <taxon>Ecdysozoa</taxon>
        <taxon>Nematoda</taxon>
        <taxon>Chromadorea</taxon>
        <taxon>Rhabditida</taxon>
        <taxon>Spirurina</taxon>
        <taxon>Dracunculoidea</taxon>
        <taxon>Dracunculidae</taxon>
        <taxon>Dracunculus</taxon>
    </lineage>
</organism>
<gene>
    <name evidence="1" type="ORF">DME_LOCUS7660</name>
</gene>
<dbReference type="Proteomes" id="UP000038040">
    <property type="component" value="Unplaced"/>
</dbReference>